<evidence type="ECO:0000259" key="1">
    <source>
        <dbReference type="Pfam" id="PF11716"/>
    </source>
</evidence>
<dbReference type="Pfam" id="PF11716">
    <property type="entry name" value="MDMPI_N"/>
    <property type="match status" value="1"/>
</dbReference>
<comment type="caution">
    <text evidence="2">The sequence shown here is derived from an EMBL/GenBank/DDBJ whole genome shotgun (WGS) entry which is preliminary data.</text>
</comment>
<feature type="domain" description="Mycothiol-dependent maleylpyruvate isomerase metal-binding" evidence="1">
    <location>
        <begin position="14"/>
        <end position="128"/>
    </location>
</feature>
<dbReference type="EMBL" id="BAAAYK010000038">
    <property type="protein sequence ID" value="GAA3359084.1"/>
    <property type="molecule type" value="Genomic_DNA"/>
</dbReference>
<protein>
    <recommendedName>
        <fullName evidence="1">Mycothiol-dependent maleylpyruvate isomerase metal-binding domain-containing protein</fullName>
    </recommendedName>
</protein>
<dbReference type="InterPro" id="IPR024344">
    <property type="entry name" value="MDMPI_metal-binding"/>
</dbReference>
<gene>
    <name evidence="2" type="ORF">GCM10020366_33680</name>
</gene>
<dbReference type="InterPro" id="IPR034660">
    <property type="entry name" value="DinB/YfiT-like"/>
</dbReference>
<dbReference type="RefSeq" id="WP_344927711.1">
    <property type="nucleotide sequence ID" value="NZ_BAAAYK010000038.1"/>
</dbReference>
<evidence type="ECO:0000313" key="2">
    <source>
        <dbReference type="EMBL" id="GAA3359084.1"/>
    </source>
</evidence>
<sequence length="185" mass="19995">MPTPAQQLIPVGLDRFGALVHAVERWDDPTPCSAWTVRDLVGHLVTEHRWAPHLLAGETMEQVGDRYDGDLLGDDPVRAWDDAARGSRAAWATADLTGTARFSFGEAPMTTYAEQMLIDLTVHGWDLARATGQPEDLDPAAVDLGLAYARPNADRMAALGIIDPPIPTNSPDPAVQLLALLGRRA</sequence>
<dbReference type="InterPro" id="IPR017517">
    <property type="entry name" value="Maleyloyr_isom"/>
</dbReference>
<dbReference type="NCBIfam" id="TIGR03083">
    <property type="entry name" value="maleylpyruvate isomerase family mycothiol-dependent enzyme"/>
    <property type="match status" value="1"/>
</dbReference>
<dbReference type="InterPro" id="IPR017520">
    <property type="entry name" value="CHP03086"/>
</dbReference>
<dbReference type="SUPFAM" id="SSF109854">
    <property type="entry name" value="DinB/YfiT-like putative metalloenzymes"/>
    <property type="match status" value="1"/>
</dbReference>
<keyword evidence="3" id="KW-1185">Reference proteome</keyword>
<dbReference type="Gene3D" id="1.20.120.450">
    <property type="entry name" value="dinb family like domain"/>
    <property type="match status" value="1"/>
</dbReference>
<reference evidence="3" key="1">
    <citation type="journal article" date="2019" name="Int. J. Syst. Evol. Microbiol.">
        <title>The Global Catalogue of Microorganisms (GCM) 10K type strain sequencing project: providing services to taxonomists for standard genome sequencing and annotation.</title>
        <authorList>
            <consortium name="The Broad Institute Genomics Platform"/>
            <consortium name="The Broad Institute Genome Sequencing Center for Infectious Disease"/>
            <person name="Wu L."/>
            <person name="Ma J."/>
        </authorList>
    </citation>
    <scope>NUCLEOTIDE SEQUENCE [LARGE SCALE GENOMIC DNA]</scope>
    <source>
        <strain evidence="3">JCM 9687</strain>
    </source>
</reference>
<name>A0ABP6RQ46_9PSEU</name>
<dbReference type="NCBIfam" id="TIGR03086">
    <property type="entry name" value="TIGR03086 family metal-binding protein"/>
    <property type="match status" value="1"/>
</dbReference>
<proteinExistence type="predicted"/>
<evidence type="ECO:0000313" key="3">
    <source>
        <dbReference type="Proteomes" id="UP001500483"/>
    </source>
</evidence>
<dbReference type="Proteomes" id="UP001500483">
    <property type="component" value="Unassembled WGS sequence"/>
</dbReference>
<organism evidence="2 3">
    <name type="scientific">Saccharopolyspora gregorii</name>
    <dbReference type="NCBI Taxonomy" id="33914"/>
    <lineage>
        <taxon>Bacteria</taxon>
        <taxon>Bacillati</taxon>
        <taxon>Actinomycetota</taxon>
        <taxon>Actinomycetes</taxon>
        <taxon>Pseudonocardiales</taxon>
        <taxon>Pseudonocardiaceae</taxon>
        <taxon>Saccharopolyspora</taxon>
    </lineage>
</organism>
<accession>A0ABP6RQ46</accession>